<dbReference type="GeneID" id="17303597"/>
<dbReference type="Proteomes" id="UP000011087">
    <property type="component" value="Unassembled WGS sequence"/>
</dbReference>
<dbReference type="RefSeq" id="XP_005833804.1">
    <property type="nucleotide sequence ID" value="XM_005833747.1"/>
</dbReference>
<dbReference type="EnsemblProtists" id="EKX46824">
    <property type="protein sequence ID" value="EKX46824"/>
    <property type="gene ID" value="GUITHDRAFT_59526"/>
</dbReference>
<gene>
    <name evidence="4" type="ORF">GUITHDRAFT_59526</name>
</gene>
<dbReference type="STRING" id="905079.L1JFC2"/>
<proteinExistence type="predicted"/>
<sequence>HQATVLDVKISPDDKFTATSSADQTVRCWEILPIPSRKPFWIGYHESYVQALDFSSDGKRLASVGGDRICRVWNAQTGGLLLLLRSSGALNCVSFSPAGNYIAFAGLQGSMGVWRMEE</sequence>
<name>L1JFC2_GUITC</name>
<reference evidence="4 6" key="1">
    <citation type="journal article" date="2012" name="Nature">
        <title>Algal genomes reveal evolutionary mosaicism and the fate of nucleomorphs.</title>
        <authorList>
            <consortium name="DOE Joint Genome Institute"/>
            <person name="Curtis B.A."/>
            <person name="Tanifuji G."/>
            <person name="Burki F."/>
            <person name="Gruber A."/>
            <person name="Irimia M."/>
            <person name="Maruyama S."/>
            <person name="Arias M.C."/>
            <person name="Ball S.G."/>
            <person name="Gile G.H."/>
            <person name="Hirakawa Y."/>
            <person name="Hopkins J.F."/>
            <person name="Kuo A."/>
            <person name="Rensing S.A."/>
            <person name="Schmutz J."/>
            <person name="Symeonidi A."/>
            <person name="Elias M."/>
            <person name="Eveleigh R.J."/>
            <person name="Herman E.K."/>
            <person name="Klute M.J."/>
            <person name="Nakayama T."/>
            <person name="Obornik M."/>
            <person name="Reyes-Prieto A."/>
            <person name="Armbrust E.V."/>
            <person name="Aves S.J."/>
            <person name="Beiko R.G."/>
            <person name="Coutinho P."/>
            <person name="Dacks J.B."/>
            <person name="Durnford D.G."/>
            <person name="Fast N.M."/>
            <person name="Green B.R."/>
            <person name="Grisdale C.J."/>
            <person name="Hempel F."/>
            <person name="Henrissat B."/>
            <person name="Hoppner M.P."/>
            <person name="Ishida K."/>
            <person name="Kim E."/>
            <person name="Koreny L."/>
            <person name="Kroth P.G."/>
            <person name="Liu Y."/>
            <person name="Malik S.B."/>
            <person name="Maier U.G."/>
            <person name="McRose D."/>
            <person name="Mock T."/>
            <person name="Neilson J.A."/>
            <person name="Onodera N.T."/>
            <person name="Poole A.M."/>
            <person name="Pritham E.J."/>
            <person name="Richards T.A."/>
            <person name="Rocap G."/>
            <person name="Roy S.W."/>
            <person name="Sarai C."/>
            <person name="Schaack S."/>
            <person name="Shirato S."/>
            <person name="Slamovits C.H."/>
            <person name="Spencer D.F."/>
            <person name="Suzuki S."/>
            <person name="Worden A.Z."/>
            <person name="Zauner S."/>
            <person name="Barry K."/>
            <person name="Bell C."/>
            <person name="Bharti A.K."/>
            <person name="Crow J.A."/>
            <person name="Grimwood J."/>
            <person name="Kramer R."/>
            <person name="Lindquist E."/>
            <person name="Lucas S."/>
            <person name="Salamov A."/>
            <person name="McFadden G.I."/>
            <person name="Lane C.E."/>
            <person name="Keeling P.J."/>
            <person name="Gray M.W."/>
            <person name="Grigoriev I.V."/>
            <person name="Archibald J.M."/>
        </authorList>
    </citation>
    <scope>NUCLEOTIDE SEQUENCE</scope>
    <source>
        <strain evidence="4 6">CCMP2712</strain>
    </source>
</reference>
<protein>
    <submittedName>
        <fullName evidence="4 5">Uncharacterized protein</fullName>
    </submittedName>
</protein>
<dbReference type="PANTHER" id="PTHR19879:SF9">
    <property type="entry name" value="TRANSCRIPTION INITIATION FACTOR TFIID SUBUNIT 5"/>
    <property type="match status" value="1"/>
</dbReference>
<dbReference type="SMART" id="SM00320">
    <property type="entry name" value="WD40"/>
    <property type="match status" value="3"/>
</dbReference>
<dbReference type="AlphaFoldDB" id="L1JFC2"/>
<dbReference type="eggNOG" id="KOG0266">
    <property type="taxonomic scope" value="Eukaryota"/>
</dbReference>
<dbReference type="Pfam" id="PF00400">
    <property type="entry name" value="WD40"/>
    <property type="match status" value="3"/>
</dbReference>
<dbReference type="InterPro" id="IPR036322">
    <property type="entry name" value="WD40_repeat_dom_sf"/>
</dbReference>
<dbReference type="OrthoDB" id="340259at2759"/>
<dbReference type="EMBL" id="JH992992">
    <property type="protein sequence ID" value="EKX46824.1"/>
    <property type="molecule type" value="Genomic_DNA"/>
</dbReference>
<dbReference type="InterPro" id="IPR001680">
    <property type="entry name" value="WD40_rpt"/>
</dbReference>
<keyword evidence="1 3" id="KW-0853">WD repeat</keyword>
<evidence type="ECO:0000313" key="6">
    <source>
        <dbReference type="Proteomes" id="UP000011087"/>
    </source>
</evidence>
<evidence type="ECO:0000256" key="2">
    <source>
        <dbReference type="ARBA" id="ARBA00022737"/>
    </source>
</evidence>
<evidence type="ECO:0000256" key="3">
    <source>
        <dbReference type="PROSITE-ProRule" id="PRU00221"/>
    </source>
</evidence>
<feature type="non-terminal residue" evidence="4">
    <location>
        <position position="1"/>
    </location>
</feature>
<dbReference type="InterPro" id="IPR015943">
    <property type="entry name" value="WD40/YVTN_repeat-like_dom_sf"/>
</dbReference>
<reference evidence="5" key="3">
    <citation type="submission" date="2016-03" db="UniProtKB">
        <authorList>
            <consortium name="EnsemblProtists"/>
        </authorList>
    </citation>
    <scope>IDENTIFICATION</scope>
</reference>
<dbReference type="SUPFAM" id="SSF50978">
    <property type="entry name" value="WD40 repeat-like"/>
    <property type="match status" value="1"/>
</dbReference>
<dbReference type="PROSITE" id="PS50294">
    <property type="entry name" value="WD_REPEATS_REGION"/>
    <property type="match status" value="3"/>
</dbReference>
<organism evidence="4">
    <name type="scientific">Guillardia theta (strain CCMP2712)</name>
    <name type="common">Cryptophyte</name>
    <dbReference type="NCBI Taxonomy" id="905079"/>
    <lineage>
        <taxon>Eukaryota</taxon>
        <taxon>Cryptophyceae</taxon>
        <taxon>Pyrenomonadales</taxon>
        <taxon>Geminigeraceae</taxon>
        <taxon>Guillardia</taxon>
    </lineage>
</organism>
<feature type="non-terminal residue" evidence="4">
    <location>
        <position position="118"/>
    </location>
</feature>
<dbReference type="PROSITE" id="PS00678">
    <property type="entry name" value="WD_REPEATS_1"/>
    <property type="match status" value="1"/>
</dbReference>
<dbReference type="HOGENOM" id="CLU_2079224_0_0_1"/>
<feature type="repeat" description="WD" evidence="3">
    <location>
        <begin position="42"/>
        <end position="83"/>
    </location>
</feature>
<accession>L1JFC2</accession>
<feature type="repeat" description="WD" evidence="3">
    <location>
        <begin position="1"/>
        <end position="31"/>
    </location>
</feature>
<reference evidence="6" key="2">
    <citation type="submission" date="2012-11" db="EMBL/GenBank/DDBJ databases">
        <authorList>
            <person name="Kuo A."/>
            <person name="Curtis B.A."/>
            <person name="Tanifuji G."/>
            <person name="Burki F."/>
            <person name="Gruber A."/>
            <person name="Irimia M."/>
            <person name="Maruyama S."/>
            <person name="Arias M.C."/>
            <person name="Ball S.G."/>
            <person name="Gile G.H."/>
            <person name="Hirakawa Y."/>
            <person name="Hopkins J.F."/>
            <person name="Rensing S.A."/>
            <person name="Schmutz J."/>
            <person name="Symeonidi A."/>
            <person name="Elias M."/>
            <person name="Eveleigh R.J."/>
            <person name="Herman E.K."/>
            <person name="Klute M.J."/>
            <person name="Nakayama T."/>
            <person name="Obornik M."/>
            <person name="Reyes-Prieto A."/>
            <person name="Armbrust E.V."/>
            <person name="Aves S.J."/>
            <person name="Beiko R.G."/>
            <person name="Coutinho P."/>
            <person name="Dacks J.B."/>
            <person name="Durnford D.G."/>
            <person name="Fast N.M."/>
            <person name="Green B.R."/>
            <person name="Grisdale C."/>
            <person name="Hempe F."/>
            <person name="Henrissat B."/>
            <person name="Hoppner M.P."/>
            <person name="Ishida K.-I."/>
            <person name="Kim E."/>
            <person name="Koreny L."/>
            <person name="Kroth P.G."/>
            <person name="Liu Y."/>
            <person name="Malik S.-B."/>
            <person name="Maier U.G."/>
            <person name="McRose D."/>
            <person name="Mock T."/>
            <person name="Neilson J.A."/>
            <person name="Onodera N.T."/>
            <person name="Poole A.M."/>
            <person name="Pritham E.J."/>
            <person name="Richards T.A."/>
            <person name="Rocap G."/>
            <person name="Roy S.W."/>
            <person name="Sarai C."/>
            <person name="Schaack S."/>
            <person name="Shirato S."/>
            <person name="Slamovits C.H."/>
            <person name="Spencer D.F."/>
            <person name="Suzuki S."/>
            <person name="Worden A.Z."/>
            <person name="Zauner S."/>
            <person name="Barry K."/>
            <person name="Bell C."/>
            <person name="Bharti A.K."/>
            <person name="Crow J.A."/>
            <person name="Grimwood J."/>
            <person name="Kramer R."/>
            <person name="Lindquist E."/>
            <person name="Lucas S."/>
            <person name="Salamov A."/>
            <person name="McFadden G.I."/>
            <person name="Lane C.E."/>
            <person name="Keeling P.J."/>
            <person name="Gray M.W."/>
            <person name="Grigoriev I.V."/>
            <person name="Archibald J.M."/>
        </authorList>
    </citation>
    <scope>NUCLEOTIDE SEQUENCE</scope>
    <source>
        <strain evidence="6">CCMP2712</strain>
    </source>
</reference>
<evidence type="ECO:0000313" key="4">
    <source>
        <dbReference type="EMBL" id="EKX46824.1"/>
    </source>
</evidence>
<dbReference type="InterPro" id="IPR019775">
    <property type="entry name" value="WD40_repeat_CS"/>
</dbReference>
<dbReference type="PaxDb" id="55529-EKX46824"/>
<dbReference type="PROSITE" id="PS50082">
    <property type="entry name" value="WD_REPEATS_2"/>
    <property type="match status" value="3"/>
</dbReference>
<dbReference type="PANTHER" id="PTHR19879">
    <property type="entry name" value="TRANSCRIPTION INITIATION FACTOR TFIID"/>
    <property type="match status" value="1"/>
</dbReference>
<dbReference type="Gene3D" id="2.130.10.10">
    <property type="entry name" value="YVTN repeat-like/Quinoprotein amine dehydrogenase"/>
    <property type="match status" value="1"/>
</dbReference>
<feature type="repeat" description="WD" evidence="3">
    <location>
        <begin position="83"/>
        <end position="118"/>
    </location>
</feature>
<evidence type="ECO:0000313" key="5">
    <source>
        <dbReference type="EnsemblProtists" id="EKX46824"/>
    </source>
</evidence>
<dbReference type="KEGG" id="gtt:GUITHDRAFT_59526"/>
<evidence type="ECO:0000256" key="1">
    <source>
        <dbReference type="ARBA" id="ARBA00022574"/>
    </source>
</evidence>
<keyword evidence="6" id="KW-1185">Reference proteome</keyword>
<keyword evidence="2" id="KW-0677">Repeat</keyword>